<feature type="region of interest" description="Disordered" evidence="1">
    <location>
        <begin position="27"/>
        <end position="87"/>
    </location>
</feature>
<feature type="chain" id="PRO_5001699577" description="Lipoprotein" evidence="2">
    <location>
        <begin position="20"/>
        <end position="200"/>
    </location>
</feature>
<dbReference type="RefSeq" id="WP_034905091.1">
    <property type="nucleotide sequence ID" value="NZ_CP017057.1"/>
</dbReference>
<keyword evidence="2" id="KW-0732">Signal</keyword>
<reference evidence="3 4" key="1">
    <citation type="submission" date="2014-04" db="EMBL/GenBank/DDBJ databases">
        <title>A comprehensive comparison of genomes of Erythrobacter spp. Strains.</title>
        <authorList>
            <person name="Zheng Q."/>
        </authorList>
    </citation>
    <scope>NUCLEOTIDE SEQUENCE [LARGE SCALE GENOMIC DNA]</scope>
    <source>
        <strain evidence="3 4">DSM 8509</strain>
    </source>
</reference>
<protein>
    <recommendedName>
        <fullName evidence="5">Lipoprotein</fullName>
    </recommendedName>
</protein>
<dbReference type="OrthoDB" id="7629232at2"/>
<name>A0A074N436_9SPHN</name>
<dbReference type="Proteomes" id="UP000027866">
    <property type="component" value="Unassembled WGS sequence"/>
</dbReference>
<sequence>MKATYLTAIGALALTFALAACIPEPDVPLPPPPSQSPPPAPAAAPRTAPTPAPTPTPQPAPPPVSSGPVYENYLDAPQTPGDWGYAREPGETLAQFGTGISEARFILRCADGQVGLAYVTGRAQTAARAMTIRTETLTRTIEARPVAGQGELLAAFLAPSDPLLDAMAITKGRFAVLVEGQRSLYLPAWVEVSRVIEDCR</sequence>
<proteinExistence type="predicted"/>
<comment type="caution">
    <text evidence="3">The sequence shown here is derived from an EMBL/GenBank/DDBJ whole genome shotgun (WGS) entry which is preliminary data.</text>
</comment>
<organism evidence="3 4">
    <name type="scientific">Erythrobacter litoralis</name>
    <dbReference type="NCBI Taxonomy" id="39960"/>
    <lineage>
        <taxon>Bacteria</taxon>
        <taxon>Pseudomonadati</taxon>
        <taxon>Pseudomonadota</taxon>
        <taxon>Alphaproteobacteria</taxon>
        <taxon>Sphingomonadales</taxon>
        <taxon>Erythrobacteraceae</taxon>
        <taxon>Erythrobacter/Porphyrobacter group</taxon>
        <taxon>Erythrobacter</taxon>
    </lineage>
</organism>
<dbReference type="EMBL" id="JMIX01000009">
    <property type="protein sequence ID" value="KEO92717.1"/>
    <property type="molecule type" value="Genomic_DNA"/>
</dbReference>
<feature type="signal peptide" evidence="2">
    <location>
        <begin position="1"/>
        <end position="19"/>
    </location>
</feature>
<evidence type="ECO:0000256" key="2">
    <source>
        <dbReference type="SAM" id="SignalP"/>
    </source>
</evidence>
<gene>
    <name evidence="3" type="ORF">EH32_15790</name>
</gene>
<evidence type="ECO:0000313" key="4">
    <source>
        <dbReference type="Proteomes" id="UP000027866"/>
    </source>
</evidence>
<dbReference type="AlphaFoldDB" id="A0A074N436"/>
<keyword evidence="4" id="KW-1185">Reference proteome</keyword>
<accession>A0A074N436</accession>
<dbReference type="PROSITE" id="PS51257">
    <property type="entry name" value="PROKAR_LIPOPROTEIN"/>
    <property type="match status" value="1"/>
</dbReference>
<feature type="compositionally biased region" description="Pro residues" evidence="1">
    <location>
        <begin position="27"/>
        <end position="65"/>
    </location>
</feature>
<evidence type="ECO:0008006" key="5">
    <source>
        <dbReference type="Google" id="ProtNLM"/>
    </source>
</evidence>
<dbReference type="PATRIC" id="fig|39960.10.peg.1208"/>
<dbReference type="KEGG" id="elq:Ga0102493_112119"/>
<evidence type="ECO:0000313" key="3">
    <source>
        <dbReference type="EMBL" id="KEO92717.1"/>
    </source>
</evidence>
<evidence type="ECO:0000256" key="1">
    <source>
        <dbReference type="SAM" id="MobiDB-lite"/>
    </source>
</evidence>